<dbReference type="InterPro" id="IPR050277">
    <property type="entry name" value="Sodium:Solute_Symporter"/>
</dbReference>
<keyword evidence="7 14" id="KW-1133">Transmembrane helix</keyword>
<feature type="transmembrane region" description="Helical" evidence="14">
    <location>
        <begin position="184"/>
        <end position="202"/>
    </location>
</feature>
<evidence type="ECO:0000313" key="15">
    <source>
        <dbReference type="EMBL" id="SEU10439.1"/>
    </source>
</evidence>
<dbReference type="Proteomes" id="UP000198508">
    <property type="component" value="Unassembled WGS sequence"/>
</dbReference>
<dbReference type="GO" id="GO:0015293">
    <property type="term" value="F:symporter activity"/>
    <property type="evidence" value="ECO:0007669"/>
    <property type="project" value="UniProtKB-KW"/>
</dbReference>
<keyword evidence="16" id="KW-1185">Reference proteome</keyword>
<feature type="transmembrane region" description="Helical" evidence="14">
    <location>
        <begin position="232"/>
        <end position="257"/>
    </location>
</feature>
<keyword evidence="10 14" id="KW-0472">Membrane</keyword>
<accession>A0A1I0JL75</accession>
<evidence type="ECO:0000256" key="7">
    <source>
        <dbReference type="ARBA" id="ARBA00022989"/>
    </source>
</evidence>
<comment type="catalytic activity">
    <reaction evidence="12">
        <text>L-proline(in) + Na(+)(in) = L-proline(out) + Na(+)(out)</text>
        <dbReference type="Rhea" id="RHEA:28967"/>
        <dbReference type="ChEBI" id="CHEBI:29101"/>
        <dbReference type="ChEBI" id="CHEBI:60039"/>
    </reaction>
</comment>
<feature type="transmembrane region" description="Helical" evidence="14">
    <location>
        <begin position="154"/>
        <end position="172"/>
    </location>
</feature>
<dbReference type="GO" id="GO:0005886">
    <property type="term" value="C:plasma membrane"/>
    <property type="evidence" value="ECO:0007669"/>
    <property type="project" value="UniProtKB-SubCell"/>
</dbReference>
<feature type="transmembrane region" description="Helical" evidence="14">
    <location>
        <begin position="386"/>
        <end position="410"/>
    </location>
</feature>
<comment type="subcellular location">
    <subcellularLocation>
        <location evidence="1">Cell membrane</location>
        <topology evidence="1">Multi-pass membrane protein</topology>
    </subcellularLocation>
</comment>
<comment type="similarity">
    <text evidence="2 13">Belongs to the sodium:solute symporter (SSF) (TC 2.A.21) family.</text>
</comment>
<keyword evidence="5 14" id="KW-0812">Transmembrane</keyword>
<keyword evidence="6" id="KW-0769">Symport</keyword>
<dbReference type="GO" id="GO:0006814">
    <property type="term" value="P:sodium ion transport"/>
    <property type="evidence" value="ECO:0007669"/>
    <property type="project" value="UniProtKB-KW"/>
</dbReference>
<evidence type="ECO:0000256" key="10">
    <source>
        <dbReference type="ARBA" id="ARBA00023136"/>
    </source>
</evidence>
<keyword evidence="11" id="KW-0739">Sodium transport</keyword>
<evidence type="ECO:0000256" key="2">
    <source>
        <dbReference type="ARBA" id="ARBA00006434"/>
    </source>
</evidence>
<feature type="transmembrane region" description="Helical" evidence="14">
    <location>
        <begin position="451"/>
        <end position="471"/>
    </location>
</feature>
<evidence type="ECO:0000256" key="11">
    <source>
        <dbReference type="ARBA" id="ARBA00023201"/>
    </source>
</evidence>
<dbReference type="GeneID" id="93280750"/>
<evidence type="ECO:0000256" key="12">
    <source>
        <dbReference type="ARBA" id="ARBA00033708"/>
    </source>
</evidence>
<evidence type="ECO:0000256" key="14">
    <source>
        <dbReference type="SAM" id="Phobius"/>
    </source>
</evidence>
<dbReference type="PANTHER" id="PTHR48086:SF3">
    <property type="entry name" value="SODIUM_PROLINE SYMPORTER"/>
    <property type="match status" value="1"/>
</dbReference>
<dbReference type="PROSITE" id="PS50283">
    <property type="entry name" value="NA_SOLUT_SYMP_3"/>
    <property type="match status" value="1"/>
</dbReference>
<feature type="transmembrane region" description="Helical" evidence="14">
    <location>
        <begin position="417"/>
        <end position="439"/>
    </location>
</feature>
<evidence type="ECO:0000256" key="9">
    <source>
        <dbReference type="ARBA" id="ARBA00023065"/>
    </source>
</evidence>
<organism evidence="15 16">
    <name type="scientific">Enterocloster lavalensis</name>
    <dbReference type="NCBI Taxonomy" id="460384"/>
    <lineage>
        <taxon>Bacteria</taxon>
        <taxon>Bacillati</taxon>
        <taxon>Bacillota</taxon>
        <taxon>Clostridia</taxon>
        <taxon>Lachnospirales</taxon>
        <taxon>Lachnospiraceae</taxon>
        <taxon>Enterocloster</taxon>
    </lineage>
</organism>
<evidence type="ECO:0000256" key="1">
    <source>
        <dbReference type="ARBA" id="ARBA00004651"/>
    </source>
</evidence>
<keyword evidence="4" id="KW-1003">Cell membrane</keyword>
<evidence type="ECO:0000256" key="8">
    <source>
        <dbReference type="ARBA" id="ARBA00023053"/>
    </source>
</evidence>
<feature type="transmembrane region" description="Helical" evidence="14">
    <location>
        <begin position="6"/>
        <end position="24"/>
    </location>
</feature>
<feature type="transmembrane region" description="Helical" evidence="14">
    <location>
        <begin position="315"/>
        <end position="343"/>
    </location>
</feature>
<keyword evidence="9" id="KW-0406">Ion transport</keyword>
<dbReference type="PANTHER" id="PTHR48086">
    <property type="entry name" value="SODIUM/PROLINE SYMPORTER-RELATED"/>
    <property type="match status" value="1"/>
</dbReference>
<evidence type="ECO:0000256" key="5">
    <source>
        <dbReference type="ARBA" id="ARBA00022692"/>
    </source>
</evidence>
<dbReference type="Pfam" id="PF00474">
    <property type="entry name" value="SSF"/>
    <property type="match status" value="1"/>
</dbReference>
<feature type="transmembrane region" description="Helical" evidence="14">
    <location>
        <begin position="123"/>
        <end position="142"/>
    </location>
</feature>
<gene>
    <name evidence="15" type="ORF">SAMN05216313_13117</name>
</gene>
<feature type="transmembrane region" description="Helical" evidence="14">
    <location>
        <begin position="363"/>
        <end position="380"/>
    </location>
</feature>
<proteinExistence type="inferred from homology"/>
<feature type="transmembrane region" description="Helical" evidence="14">
    <location>
        <begin position="269"/>
        <end position="295"/>
    </location>
</feature>
<dbReference type="InterPro" id="IPR001734">
    <property type="entry name" value="Na/solute_symporter"/>
</dbReference>
<evidence type="ECO:0000256" key="3">
    <source>
        <dbReference type="ARBA" id="ARBA00022448"/>
    </source>
</evidence>
<evidence type="ECO:0000256" key="4">
    <source>
        <dbReference type="ARBA" id="ARBA00022475"/>
    </source>
</evidence>
<protein>
    <submittedName>
        <fullName evidence="15">Transporter, SSS family</fullName>
    </submittedName>
</protein>
<dbReference type="AlphaFoldDB" id="A0A1I0JL75"/>
<dbReference type="STRING" id="460384.SAMN05216313_13117"/>
<dbReference type="EMBL" id="FOIM01000031">
    <property type="protein sequence ID" value="SEU10439.1"/>
    <property type="molecule type" value="Genomic_DNA"/>
</dbReference>
<keyword evidence="3" id="KW-0813">Transport</keyword>
<evidence type="ECO:0000256" key="13">
    <source>
        <dbReference type="RuleBase" id="RU362091"/>
    </source>
</evidence>
<evidence type="ECO:0000313" key="16">
    <source>
        <dbReference type="Proteomes" id="UP000198508"/>
    </source>
</evidence>
<dbReference type="Gene3D" id="1.20.1730.10">
    <property type="entry name" value="Sodium/glucose cotransporter"/>
    <property type="match status" value="1"/>
</dbReference>
<name>A0A1I0JL75_9FIRM</name>
<dbReference type="InterPro" id="IPR038377">
    <property type="entry name" value="Na/Glc_symporter_sf"/>
</dbReference>
<dbReference type="RefSeq" id="WP_092369249.1">
    <property type="nucleotide sequence ID" value="NZ_DAINWJ010000027.1"/>
</dbReference>
<evidence type="ECO:0000256" key="6">
    <source>
        <dbReference type="ARBA" id="ARBA00022847"/>
    </source>
</evidence>
<keyword evidence="8" id="KW-0915">Sodium</keyword>
<reference evidence="16" key="1">
    <citation type="submission" date="2016-10" db="EMBL/GenBank/DDBJ databases">
        <authorList>
            <person name="Varghese N."/>
            <person name="Submissions S."/>
        </authorList>
    </citation>
    <scope>NUCLEOTIDE SEQUENCE [LARGE SCALE GENOMIC DNA]</scope>
    <source>
        <strain evidence="16">NLAE-zl-G277</strain>
    </source>
</reference>
<sequence>MGDEIIYIVILLVYLAGMLVIGFISSKKVTNSKSYYTSDRNVSAAVTGFSYSSTQLSSGSTIGMPATVYTQGYSYMGTPMAAAAAPWFTFLLTGERVRKISERVDAIDYGDIFRARFGNASKILYELLIIVFAIPTIISQFAAAGSSVQSLTGISYNVAIPMIAVVLTIYTMSGGMNSVALTDYIQGIIMIAGFGILAAILLTRAGGFTAMHEGIAATDPDLLRLTGKASKTWVICCIITWSILMVGGSITSVVRFLIPKDLKALRGALGYSVFFNIFVLSACGVIGLCGITLLPGLESTDRLVPTLIGTYMTPILGGILISAVIAAIMSSVDSTLLLCSAAAEGLYIGYINPNASAKQQLRVGRAITVVVAAVAMVMAFKPFTAIQWLVAFSFNTWAGAFTVPVLFALWSPGTTKTAGFCAMAAGAAAALAWYAAGYIMYNSFSNWPFGIWPGIFGSIVSLIVILAVSAFTKPIDEETREIFYLE</sequence>